<dbReference type="PROSITE" id="PS50949">
    <property type="entry name" value="HTH_GNTR"/>
    <property type="match status" value="1"/>
</dbReference>
<sequence>MASASSPTSTTISDRIMEAVLAQKLAPGTRLGEQQLAMLFDCSRTLVREALMRLAARGIVTVSARRGWYVIEPSLDEAREAFEARRVIEMGLIRGLRQPLARASLQSLKGHLAREKAALRGADVGARSFLLGDFHVCLAECLGNTLLADTLRDFTARTTLIAMRYQSSHDAAQSCEDHVRIVAALEAGDFARAEALMAEHIGTVQAHLRLPVQNDPLAQLRGALAPLAKGPRAAPAETGAQPAPKPPRGARRTPPASPSSPSDDDPSTYLGALL</sequence>
<dbReference type="SMART" id="SM00345">
    <property type="entry name" value="HTH_GNTR"/>
    <property type="match status" value="1"/>
</dbReference>
<evidence type="ECO:0000256" key="3">
    <source>
        <dbReference type="ARBA" id="ARBA00023163"/>
    </source>
</evidence>
<reference evidence="7" key="1">
    <citation type="submission" date="2016-10" db="EMBL/GenBank/DDBJ databases">
        <authorList>
            <person name="Varghese N."/>
            <person name="Submissions S."/>
        </authorList>
    </citation>
    <scope>NUCLEOTIDE SEQUENCE [LARGE SCALE GENOMIC DNA]</scope>
    <source>
        <strain evidence="7">DSM 7481</strain>
    </source>
</reference>
<name>A0A1I1USJ0_9BURK</name>
<dbReference type="GO" id="GO:0003700">
    <property type="term" value="F:DNA-binding transcription factor activity"/>
    <property type="evidence" value="ECO:0007669"/>
    <property type="project" value="InterPro"/>
</dbReference>
<feature type="region of interest" description="Disordered" evidence="4">
    <location>
        <begin position="228"/>
        <end position="274"/>
    </location>
</feature>
<evidence type="ECO:0000256" key="2">
    <source>
        <dbReference type="ARBA" id="ARBA00023125"/>
    </source>
</evidence>
<evidence type="ECO:0000313" key="7">
    <source>
        <dbReference type="Proteomes" id="UP000199517"/>
    </source>
</evidence>
<dbReference type="Gene3D" id="1.10.10.10">
    <property type="entry name" value="Winged helix-like DNA-binding domain superfamily/Winged helix DNA-binding domain"/>
    <property type="match status" value="1"/>
</dbReference>
<dbReference type="SMART" id="SM00895">
    <property type="entry name" value="FCD"/>
    <property type="match status" value="1"/>
</dbReference>
<dbReference type="InterPro" id="IPR036390">
    <property type="entry name" value="WH_DNA-bd_sf"/>
</dbReference>
<dbReference type="InterPro" id="IPR000524">
    <property type="entry name" value="Tscrpt_reg_HTH_GntR"/>
</dbReference>
<keyword evidence="2 6" id="KW-0238">DNA-binding</keyword>
<dbReference type="AlphaFoldDB" id="A0A1I1USJ0"/>
<dbReference type="InterPro" id="IPR008920">
    <property type="entry name" value="TF_FadR/GntR_C"/>
</dbReference>
<proteinExistence type="predicted"/>
<dbReference type="OrthoDB" id="5243844at2"/>
<dbReference type="RefSeq" id="WP_092951641.1">
    <property type="nucleotide sequence ID" value="NZ_FOMQ01000005.1"/>
</dbReference>
<dbReference type="PANTHER" id="PTHR43537">
    <property type="entry name" value="TRANSCRIPTIONAL REGULATOR, GNTR FAMILY"/>
    <property type="match status" value="1"/>
</dbReference>
<keyword evidence="7" id="KW-1185">Reference proteome</keyword>
<keyword evidence="1" id="KW-0805">Transcription regulation</keyword>
<dbReference type="SUPFAM" id="SSF46785">
    <property type="entry name" value="Winged helix' DNA-binding domain"/>
    <property type="match status" value="1"/>
</dbReference>
<protein>
    <submittedName>
        <fullName evidence="6">DNA-binding transcriptional regulator, GntR family</fullName>
    </submittedName>
</protein>
<dbReference type="Pfam" id="PF00392">
    <property type="entry name" value="GntR"/>
    <property type="match status" value="1"/>
</dbReference>
<dbReference type="SUPFAM" id="SSF48008">
    <property type="entry name" value="GntR ligand-binding domain-like"/>
    <property type="match status" value="1"/>
</dbReference>
<dbReference type="STRING" id="32040.SAMN04489710_105263"/>
<dbReference type="InterPro" id="IPR036388">
    <property type="entry name" value="WH-like_DNA-bd_sf"/>
</dbReference>
<evidence type="ECO:0000256" key="4">
    <source>
        <dbReference type="SAM" id="MobiDB-lite"/>
    </source>
</evidence>
<gene>
    <name evidence="6" type="ORF">SAMN04489710_105263</name>
</gene>
<keyword evidence="3" id="KW-0804">Transcription</keyword>
<accession>A0A1I1USJ0</accession>
<dbReference type="PANTHER" id="PTHR43537:SF53">
    <property type="entry name" value="HTH-TYPE TRANSCRIPTIONAL REPRESSOR NANR"/>
    <property type="match status" value="1"/>
</dbReference>
<dbReference type="InterPro" id="IPR011711">
    <property type="entry name" value="GntR_C"/>
</dbReference>
<dbReference type="Proteomes" id="UP000199517">
    <property type="component" value="Unassembled WGS sequence"/>
</dbReference>
<dbReference type="Gene3D" id="1.20.120.530">
    <property type="entry name" value="GntR ligand-binding domain-like"/>
    <property type="match status" value="1"/>
</dbReference>
<feature type="domain" description="HTH gntR-type" evidence="5">
    <location>
        <begin position="6"/>
        <end position="73"/>
    </location>
</feature>
<evidence type="ECO:0000313" key="6">
    <source>
        <dbReference type="EMBL" id="SFD73746.1"/>
    </source>
</evidence>
<dbReference type="CDD" id="cd07377">
    <property type="entry name" value="WHTH_GntR"/>
    <property type="match status" value="1"/>
</dbReference>
<evidence type="ECO:0000259" key="5">
    <source>
        <dbReference type="PROSITE" id="PS50949"/>
    </source>
</evidence>
<dbReference type="EMBL" id="FOMQ01000005">
    <property type="protein sequence ID" value="SFD73746.1"/>
    <property type="molecule type" value="Genomic_DNA"/>
</dbReference>
<dbReference type="Pfam" id="PF07729">
    <property type="entry name" value="FCD"/>
    <property type="match status" value="1"/>
</dbReference>
<dbReference type="GO" id="GO:0003677">
    <property type="term" value="F:DNA binding"/>
    <property type="evidence" value="ECO:0007669"/>
    <property type="project" value="UniProtKB-KW"/>
</dbReference>
<evidence type="ECO:0000256" key="1">
    <source>
        <dbReference type="ARBA" id="ARBA00023015"/>
    </source>
</evidence>
<organism evidence="6 7">
    <name type="scientific">Paracidovorax konjaci</name>
    <dbReference type="NCBI Taxonomy" id="32040"/>
    <lineage>
        <taxon>Bacteria</taxon>
        <taxon>Pseudomonadati</taxon>
        <taxon>Pseudomonadota</taxon>
        <taxon>Betaproteobacteria</taxon>
        <taxon>Burkholderiales</taxon>
        <taxon>Comamonadaceae</taxon>
        <taxon>Paracidovorax</taxon>
    </lineage>
</organism>